<evidence type="ECO:0000259" key="1">
    <source>
        <dbReference type="Pfam" id="PF16746"/>
    </source>
</evidence>
<organism evidence="2 3">
    <name type="scientific">Strongylus vulgaris</name>
    <name type="common">Blood worm</name>
    <dbReference type="NCBI Taxonomy" id="40348"/>
    <lineage>
        <taxon>Eukaryota</taxon>
        <taxon>Metazoa</taxon>
        <taxon>Ecdysozoa</taxon>
        <taxon>Nematoda</taxon>
        <taxon>Chromadorea</taxon>
        <taxon>Rhabditida</taxon>
        <taxon>Rhabditina</taxon>
        <taxon>Rhabditomorpha</taxon>
        <taxon>Strongyloidea</taxon>
        <taxon>Strongylidae</taxon>
        <taxon>Strongylus</taxon>
    </lineage>
</organism>
<dbReference type="EMBL" id="UYYB01017344">
    <property type="protein sequence ID" value="VDM70737.1"/>
    <property type="molecule type" value="Genomic_DNA"/>
</dbReference>
<dbReference type="InterPro" id="IPR004148">
    <property type="entry name" value="BAR_dom"/>
</dbReference>
<dbReference type="GO" id="GO:0005737">
    <property type="term" value="C:cytoplasm"/>
    <property type="evidence" value="ECO:0007669"/>
    <property type="project" value="InterPro"/>
</dbReference>
<sequence>MIELSLAQRAFANALMEMNVEFGEITQTNKDGAFGQCLREFGKLVCELENERLNVIDKAKYHCLEPLERLRCEEIARVLYEEKRIYEKESAKYYQNLEKHLRLSTIKNSDFREADAQMERQRQCFWNSSLQYVTAIQSLQEKMKFEFVETLTTFLYDWLNFYHVGKFHTHYSFRDPSW</sequence>
<reference evidence="2 3" key="1">
    <citation type="submission" date="2018-11" db="EMBL/GenBank/DDBJ databases">
        <authorList>
            <consortium name="Pathogen Informatics"/>
        </authorList>
    </citation>
    <scope>NUCLEOTIDE SEQUENCE [LARGE SCALE GENOMIC DNA]</scope>
</reference>
<dbReference type="InterPro" id="IPR027267">
    <property type="entry name" value="AH/BAR_dom_sf"/>
</dbReference>
<evidence type="ECO:0000313" key="2">
    <source>
        <dbReference type="EMBL" id="VDM70737.1"/>
    </source>
</evidence>
<gene>
    <name evidence="2" type="ORF">SVUK_LOCUS5735</name>
</gene>
<dbReference type="GO" id="GO:0005096">
    <property type="term" value="F:GTPase activator activity"/>
    <property type="evidence" value="ECO:0007669"/>
    <property type="project" value="InterPro"/>
</dbReference>
<name>A0A3P7J2X3_STRVU</name>
<dbReference type="SUPFAM" id="SSF103657">
    <property type="entry name" value="BAR/IMD domain-like"/>
    <property type="match status" value="1"/>
</dbReference>
<evidence type="ECO:0000313" key="3">
    <source>
        <dbReference type="Proteomes" id="UP000270094"/>
    </source>
</evidence>
<dbReference type="AlphaFoldDB" id="A0A3P7J2X3"/>
<dbReference type="PANTHER" id="PTHR12552:SF1">
    <property type="entry name" value="RHO GTPASE-ACTIVATING PROTEIN GRAF"/>
    <property type="match status" value="1"/>
</dbReference>
<protein>
    <recommendedName>
        <fullName evidence="1">BAR domain-containing protein</fullName>
    </recommendedName>
</protein>
<accession>A0A3P7J2X3</accession>
<dbReference type="OrthoDB" id="3183924at2759"/>
<dbReference type="PANTHER" id="PTHR12552">
    <property type="entry name" value="OLIGOPHRENIN 1"/>
    <property type="match status" value="1"/>
</dbReference>
<dbReference type="Proteomes" id="UP000270094">
    <property type="component" value="Unassembled WGS sequence"/>
</dbReference>
<dbReference type="Gene3D" id="1.20.1270.60">
    <property type="entry name" value="Arfaptin homology (AH) domain/BAR domain"/>
    <property type="match status" value="1"/>
</dbReference>
<keyword evidence="3" id="KW-1185">Reference proteome</keyword>
<proteinExistence type="predicted"/>
<dbReference type="Pfam" id="PF16746">
    <property type="entry name" value="BAR_3"/>
    <property type="match status" value="1"/>
</dbReference>
<feature type="domain" description="BAR" evidence="1">
    <location>
        <begin position="3"/>
        <end position="165"/>
    </location>
</feature>
<dbReference type="InterPro" id="IPR047234">
    <property type="entry name" value="GRAF_fam"/>
</dbReference>